<protein>
    <submittedName>
        <fullName evidence="2">OLC1v1011981C1</fullName>
    </submittedName>
</protein>
<keyword evidence="3" id="KW-1185">Reference proteome</keyword>
<evidence type="ECO:0000313" key="2">
    <source>
        <dbReference type="EMBL" id="CAI9111694.1"/>
    </source>
</evidence>
<feature type="compositionally biased region" description="Basic residues" evidence="1">
    <location>
        <begin position="47"/>
        <end position="57"/>
    </location>
</feature>
<accession>A0AAV1DVI3</accession>
<proteinExistence type="predicted"/>
<name>A0AAV1DVI3_OLDCO</name>
<organism evidence="2 3">
    <name type="scientific">Oldenlandia corymbosa var. corymbosa</name>
    <dbReference type="NCBI Taxonomy" id="529605"/>
    <lineage>
        <taxon>Eukaryota</taxon>
        <taxon>Viridiplantae</taxon>
        <taxon>Streptophyta</taxon>
        <taxon>Embryophyta</taxon>
        <taxon>Tracheophyta</taxon>
        <taxon>Spermatophyta</taxon>
        <taxon>Magnoliopsida</taxon>
        <taxon>eudicotyledons</taxon>
        <taxon>Gunneridae</taxon>
        <taxon>Pentapetalae</taxon>
        <taxon>asterids</taxon>
        <taxon>lamiids</taxon>
        <taxon>Gentianales</taxon>
        <taxon>Rubiaceae</taxon>
        <taxon>Rubioideae</taxon>
        <taxon>Spermacoceae</taxon>
        <taxon>Hedyotis-Oldenlandia complex</taxon>
        <taxon>Oldenlandia</taxon>
    </lineage>
</organism>
<evidence type="ECO:0000313" key="3">
    <source>
        <dbReference type="Proteomes" id="UP001161247"/>
    </source>
</evidence>
<feature type="compositionally biased region" description="Basic and acidic residues" evidence="1">
    <location>
        <begin position="30"/>
        <end position="41"/>
    </location>
</feature>
<evidence type="ECO:0000256" key="1">
    <source>
        <dbReference type="SAM" id="MobiDB-lite"/>
    </source>
</evidence>
<sequence length="217" mass="25143">MDKKVEREGAEVRRSSSMQNLQWGITLPTTEKEFLQQEKHSSNLPSPKRKNEMKRKAAQQESWEKMAYPTKENGLGTRSLSDVLDAFFMQNVVEALVKNGNHVESIRHNFFECSYAKHWRHFGAIMVFANNEILDFDDLSSTWWTRRQSSKLTWKLQILLPSLICWQLWKCRNKAIFESTIISPHIAVRLIVQDLHIMAKAVPFKASSAKDSSFVTA</sequence>
<dbReference type="Proteomes" id="UP001161247">
    <property type="component" value="Chromosome 7"/>
</dbReference>
<dbReference type="AlphaFoldDB" id="A0AAV1DVI3"/>
<feature type="region of interest" description="Disordered" evidence="1">
    <location>
        <begin position="1"/>
        <end position="61"/>
    </location>
</feature>
<dbReference type="EMBL" id="OX459124">
    <property type="protein sequence ID" value="CAI9111694.1"/>
    <property type="molecule type" value="Genomic_DNA"/>
</dbReference>
<feature type="compositionally biased region" description="Polar residues" evidence="1">
    <location>
        <begin position="15"/>
        <end position="29"/>
    </location>
</feature>
<reference evidence="2" key="1">
    <citation type="submission" date="2023-03" db="EMBL/GenBank/DDBJ databases">
        <authorList>
            <person name="Julca I."/>
        </authorList>
    </citation>
    <scope>NUCLEOTIDE SEQUENCE</scope>
</reference>
<feature type="compositionally biased region" description="Basic and acidic residues" evidence="1">
    <location>
        <begin position="1"/>
        <end position="14"/>
    </location>
</feature>
<gene>
    <name evidence="2" type="ORF">OLC1_LOCUS19020</name>
</gene>